<dbReference type="RefSeq" id="WP_377471649.1">
    <property type="nucleotide sequence ID" value="NZ_JBHLWN010000071.1"/>
</dbReference>
<sequence>MKHKFSKLFLVTAFVAAVGIGTFAGGTETHAMSRYGGYVPKTVGESIEMAYWYYFLR</sequence>
<protein>
    <submittedName>
        <fullName evidence="1">Uncharacterized protein</fullName>
    </submittedName>
</protein>
<dbReference type="Proteomes" id="UP001589776">
    <property type="component" value="Unassembled WGS sequence"/>
</dbReference>
<reference evidence="1 2" key="1">
    <citation type="submission" date="2024-09" db="EMBL/GenBank/DDBJ databases">
        <authorList>
            <person name="Sun Q."/>
            <person name="Mori K."/>
        </authorList>
    </citation>
    <scope>NUCLEOTIDE SEQUENCE [LARGE SCALE GENOMIC DNA]</scope>
    <source>
        <strain evidence="1 2">CCM 7759</strain>
    </source>
</reference>
<gene>
    <name evidence="1" type="ORF">ACFFK0_17820</name>
</gene>
<comment type="caution">
    <text evidence="1">The sequence shown here is derived from an EMBL/GenBank/DDBJ whole genome shotgun (WGS) entry which is preliminary data.</text>
</comment>
<organism evidence="1 2">
    <name type="scientific">Paenibacillus chartarius</name>
    <dbReference type="NCBI Taxonomy" id="747481"/>
    <lineage>
        <taxon>Bacteria</taxon>
        <taxon>Bacillati</taxon>
        <taxon>Bacillota</taxon>
        <taxon>Bacilli</taxon>
        <taxon>Bacillales</taxon>
        <taxon>Paenibacillaceae</taxon>
        <taxon>Paenibacillus</taxon>
    </lineage>
</organism>
<keyword evidence="2" id="KW-1185">Reference proteome</keyword>
<dbReference type="EMBL" id="JBHLWN010000071">
    <property type="protein sequence ID" value="MFC0214291.1"/>
    <property type="molecule type" value="Genomic_DNA"/>
</dbReference>
<accession>A0ABV6DNR1</accession>
<name>A0ABV6DNR1_9BACL</name>
<evidence type="ECO:0000313" key="2">
    <source>
        <dbReference type="Proteomes" id="UP001589776"/>
    </source>
</evidence>
<evidence type="ECO:0000313" key="1">
    <source>
        <dbReference type="EMBL" id="MFC0214291.1"/>
    </source>
</evidence>
<proteinExistence type="predicted"/>